<protein>
    <submittedName>
        <fullName evidence="3">Right-handed parallel beta-helix repeat-containing protein</fullName>
    </submittedName>
</protein>
<gene>
    <name evidence="3" type="ORF">FCL54_18280</name>
</gene>
<sequence length="695" mass="76429">MGYKNKLLLFCLVTFCCLIFVSFNVANGDGIANGKIYTLELDRWKVSNKGNNALETTKGINQALQWAKEQGYTTFYVPAGIYLIDKESRINMVNDITFELDKEAILQKEANGKERYELLYIGPGTKNVTLKGGTYRGDKDVHDYFKKDSPYTSGTHEGGYGILANGAINLNIDDVKAENFTGDGLCIGASATMIDELYKGDFESGSIASNGALIPNNNKIRSKFSLEKMMTNEQSTFVIDHVQNLSSSEYDVFFYKKNGTFLSRLSAQKVTNSTITIPKEANYIYLVFDETTTDKLYIELWNKVITEKVTVKNSEFAFNRRQGITVGGAKDVLIINNIIHDTKGAAPQSGIDVEAGFFQNKDIVIKDNKFYNNAAYDVILFDGKDAIVEGNIMGSKGAIGLAISEPFTGALVKNNHFDRTRIMAYHDATFIGNKINDSLTYFTGPNIKIEDMVFTDALFSISSKDPFGVTASNITIQNNNKKKDSGLSIWGKPVHLKNITIIGQPAFRAISGGVEGGSIFENLKITGYNPETGLDLPRGTYNNCEFVAAKGGKDGPKINLAGKYEFNNCSFKNYAIGLHIGHKDAIVTIENSDFQVMGDAVGISAQAANKVEIVNNFITANGLTRKDIPLIKVNNYWQKERNYDVAEVLIKENTIISNLDEAIGISTIYSGINAPVSNGAKIPNNNGFKFPNNNG</sequence>
<dbReference type="SMART" id="SM00710">
    <property type="entry name" value="PbH1"/>
    <property type="match status" value="10"/>
</dbReference>
<dbReference type="InterPro" id="IPR006626">
    <property type="entry name" value="PbH1"/>
</dbReference>
<dbReference type="Gene3D" id="2.160.20.10">
    <property type="entry name" value="Single-stranded right-handed beta-helix, Pectin lyase-like"/>
    <property type="match status" value="3"/>
</dbReference>
<dbReference type="EMBL" id="SWLG01000016">
    <property type="protein sequence ID" value="TLS35764.1"/>
    <property type="molecule type" value="Genomic_DNA"/>
</dbReference>
<dbReference type="RefSeq" id="WP_138128384.1">
    <property type="nucleotide sequence ID" value="NZ_SWLG01000016.1"/>
</dbReference>
<dbReference type="Proteomes" id="UP000308230">
    <property type="component" value="Unassembled WGS sequence"/>
</dbReference>
<evidence type="ECO:0000259" key="2">
    <source>
        <dbReference type="Pfam" id="PF13229"/>
    </source>
</evidence>
<feature type="chain" id="PRO_5039258977" evidence="1">
    <location>
        <begin position="27"/>
        <end position="695"/>
    </location>
</feature>
<evidence type="ECO:0000313" key="4">
    <source>
        <dbReference type="Proteomes" id="UP000308230"/>
    </source>
</evidence>
<evidence type="ECO:0000313" key="3">
    <source>
        <dbReference type="EMBL" id="TLS35764.1"/>
    </source>
</evidence>
<dbReference type="OrthoDB" id="2488735at2"/>
<dbReference type="InterPro" id="IPR011050">
    <property type="entry name" value="Pectin_lyase_fold/virulence"/>
</dbReference>
<dbReference type="AlphaFoldDB" id="A0A5R9F5L0"/>
<proteinExistence type="predicted"/>
<dbReference type="Pfam" id="PF13229">
    <property type="entry name" value="Beta_helix"/>
    <property type="match status" value="1"/>
</dbReference>
<evidence type="ECO:0000256" key="1">
    <source>
        <dbReference type="SAM" id="SignalP"/>
    </source>
</evidence>
<keyword evidence="1" id="KW-0732">Signal</keyword>
<accession>A0A5R9F5L0</accession>
<dbReference type="InterPro" id="IPR012334">
    <property type="entry name" value="Pectin_lyas_fold"/>
</dbReference>
<feature type="domain" description="Right handed beta helix" evidence="2">
    <location>
        <begin position="308"/>
        <end position="426"/>
    </location>
</feature>
<reference evidence="3 4" key="1">
    <citation type="submission" date="2019-04" db="EMBL/GenBank/DDBJ databases">
        <title>Bacillus caeni sp. nov., a bacterium isolated from mangrove sediment.</title>
        <authorList>
            <person name="Huang H."/>
            <person name="Mo K."/>
            <person name="Hu Y."/>
        </authorList>
    </citation>
    <scope>NUCLEOTIDE SEQUENCE [LARGE SCALE GENOMIC DNA]</scope>
    <source>
        <strain evidence="3 4">HB172195</strain>
    </source>
</reference>
<name>A0A5R9F5L0_9BACL</name>
<comment type="caution">
    <text evidence="3">The sequence shown here is derived from an EMBL/GenBank/DDBJ whole genome shotgun (WGS) entry which is preliminary data.</text>
</comment>
<dbReference type="SUPFAM" id="SSF51126">
    <property type="entry name" value="Pectin lyase-like"/>
    <property type="match status" value="2"/>
</dbReference>
<feature type="signal peptide" evidence="1">
    <location>
        <begin position="1"/>
        <end position="26"/>
    </location>
</feature>
<dbReference type="InterPro" id="IPR039448">
    <property type="entry name" value="Beta_helix"/>
</dbReference>
<keyword evidence="4" id="KW-1185">Reference proteome</keyword>
<organism evidence="3 4">
    <name type="scientific">Exobacillus caeni</name>
    <dbReference type="NCBI Taxonomy" id="2574798"/>
    <lineage>
        <taxon>Bacteria</taxon>
        <taxon>Bacillati</taxon>
        <taxon>Bacillota</taxon>
        <taxon>Bacilli</taxon>
        <taxon>Bacillales</taxon>
        <taxon>Guptibacillaceae</taxon>
        <taxon>Exobacillus</taxon>
    </lineage>
</organism>